<reference evidence="5 6" key="1">
    <citation type="journal article" date="2011" name="J. Bacteriol.">
        <title>Genome sequence of the mercury-methylating and pleomorphic Desulfovibrio africanus Strain Walvis Bay.</title>
        <authorList>
            <person name="Brown S.D."/>
            <person name="Wall J.D."/>
            <person name="Kucken A.M."/>
            <person name="Gilmour C.C."/>
            <person name="Podar M."/>
            <person name="Brandt C.C."/>
            <person name="Teshima H."/>
            <person name="Detter J.C."/>
            <person name="Han C.S."/>
            <person name="Land M.L."/>
            <person name="Lucas S."/>
            <person name="Han J."/>
            <person name="Pennacchio L."/>
            <person name="Nolan M."/>
            <person name="Pitluck S."/>
            <person name="Woyke T."/>
            <person name="Goodwin L."/>
            <person name="Palumbo A.V."/>
            <person name="Elias D.A."/>
        </authorList>
    </citation>
    <scope>NUCLEOTIDE SEQUENCE [LARGE SCALE GENOMIC DNA]</scope>
    <source>
        <strain evidence="5 6">Walvis Bay</strain>
    </source>
</reference>
<keyword evidence="2" id="KW-0720">Serine protease</keyword>
<dbReference type="InterPro" id="IPR027417">
    <property type="entry name" value="P-loop_NTPase"/>
</dbReference>
<evidence type="ECO:0000256" key="2">
    <source>
        <dbReference type="PROSITE-ProRule" id="PRU01122"/>
    </source>
</evidence>
<dbReference type="GO" id="GO:0005524">
    <property type="term" value="F:ATP binding"/>
    <property type="evidence" value="ECO:0007669"/>
    <property type="project" value="InterPro"/>
</dbReference>
<dbReference type="InterPro" id="IPR046844">
    <property type="entry name" value="Lon-like_helical"/>
</dbReference>
<gene>
    <name evidence="5" type="ORF">Desaf_0617</name>
</gene>
<dbReference type="PANTHER" id="PTHR10046">
    <property type="entry name" value="ATP DEPENDENT LON PROTEASE FAMILY MEMBER"/>
    <property type="match status" value="1"/>
</dbReference>
<dbReference type="HOGENOM" id="CLU_014785_0_1_7"/>
<organism evidence="5 6">
    <name type="scientific">Desulfocurvibacter africanus subsp. africanus str. Walvis Bay</name>
    <dbReference type="NCBI Taxonomy" id="690850"/>
    <lineage>
        <taxon>Bacteria</taxon>
        <taxon>Pseudomonadati</taxon>
        <taxon>Thermodesulfobacteriota</taxon>
        <taxon>Desulfovibrionia</taxon>
        <taxon>Desulfovibrionales</taxon>
        <taxon>Desulfovibrionaceae</taxon>
        <taxon>Desulfocurvibacter</taxon>
    </lineage>
</organism>
<keyword evidence="3" id="KW-0175">Coiled coil</keyword>
<dbReference type="KEGG" id="daf:Desaf_0617"/>
<dbReference type="RefSeq" id="WP_014258809.1">
    <property type="nucleotide sequence ID" value="NC_016629.1"/>
</dbReference>
<sequence>MPTNPTHPEVPSDKLRWRCDPSQLPFKTTDEIEPLDKIVGQARGVEAFRYGMAINKAGYNVFVTGEPHTGRMASVEKLLQELSHKHGAPDDLAYVNNFKNTDAPILLRFKSGEGSEFRKEIHDLVDTLKREAPQIFESQEYVARKKEIMETYERRTRDFFKDLDKRVKEEGFALVQIQAGQMQRPELMPIVDSEPVPMPRLEEMVEKGRFPRDEFEQIKEKYDRLRGEIDKIFLEVRDLQKELNEKGEQVDKHMFTASAQRLMEPLREKYTSEKIRKYLRDMLEDMVENIDTFRTGGQQQIPGLPPGMAMVMGDPFMAYHVNLIVDNSEQESPPVIREGYPTYRNLFGSIERVIDRTGVWRTDYSKIKVGSFLKANGGYLVLNLMDAIMEPGVWPALKRALKTERMEIQTFDPYYMFMSSSLKPEPIHVEVKVVVVADTYLYHLLRQYDPDVQKIFRVRADFDRSMDKNEEAIMAMARFVRKETQEEKLRPFEASGVAALVEEAVRLAGRQEKITTRFPTIAEIIREADYWAEQEKAAAVNEHHVQRAMDSRKYRDNLIEDKIQEMIDRDSLMISTTGAVVGQVNGLSVYSLGDLAFGRPARITANTALGREGVINIEREAQMSGPIHNKGVYILSGYLRRVFAQNKPLSVSASIAFEQSYSGIEGDSASSTEMYAILSSLSGVPLRQDIAVTGSVNQKGEVQPIGGVNEKVEGFYDVCKSKGLTGEQGVMIPHTNVQDLMLRKDVAQAIQEGKFHLWPVKTIAQGVEILTGMPAGEQREDFTFPEDTVFGKADAKLKELVETLLKFAKAAEEGGKEPDKPGGCTDCGK</sequence>
<feature type="coiled-coil region" evidence="3">
    <location>
        <begin position="215"/>
        <end position="249"/>
    </location>
</feature>
<dbReference type="eggNOG" id="COG1067">
    <property type="taxonomic scope" value="Bacteria"/>
</dbReference>
<feature type="active site" evidence="2">
    <location>
        <position position="711"/>
    </location>
</feature>
<dbReference type="GO" id="GO:0004176">
    <property type="term" value="F:ATP-dependent peptidase activity"/>
    <property type="evidence" value="ECO:0007669"/>
    <property type="project" value="UniProtKB-UniRule"/>
</dbReference>
<dbReference type="InterPro" id="IPR041699">
    <property type="entry name" value="AAA_32"/>
</dbReference>
<accession>F3YUL6</accession>
<dbReference type="SUPFAM" id="SSF54211">
    <property type="entry name" value="Ribosomal protein S5 domain 2-like"/>
    <property type="match status" value="1"/>
</dbReference>
<dbReference type="GO" id="GO:0030163">
    <property type="term" value="P:protein catabolic process"/>
    <property type="evidence" value="ECO:0007669"/>
    <property type="project" value="InterPro"/>
</dbReference>
<dbReference type="Gene3D" id="3.30.230.10">
    <property type="match status" value="1"/>
</dbReference>
<comment type="similarity">
    <text evidence="2">Belongs to the peptidase S16 family.</text>
</comment>
<dbReference type="PRINTS" id="PR00830">
    <property type="entry name" value="ENDOLAPTASE"/>
</dbReference>
<dbReference type="GO" id="GO:0006508">
    <property type="term" value="P:proteolysis"/>
    <property type="evidence" value="ECO:0007669"/>
    <property type="project" value="UniProtKB-KW"/>
</dbReference>
<keyword evidence="1 2" id="KW-0645">Protease</keyword>
<dbReference type="Pfam" id="PF05362">
    <property type="entry name" value="Lon_C"/>
    <property type="match status" value="1"/>
</dbReference>
<protein>
    <recommendedName>
        <fullName evidence="2">endopeptidase La</fullName>
        <ecNumber evidence="2">3.4.21.53</ecNumber>
    </recommendedName>
</protein>
<dbReference type="EC" id="3.4.21.53" evidence="2"/>
<dbReference type="Gene3D" id="3.40.50.300">
    <property type="entry name" value="P-loop containing nucleotide triphosphate hydrolases"/>
    <property type="match status" value="2"/>
</dbReference>
<dbReference type="InterPro" id="IPR020568">
    <property type="entry name" value="Ribosomal_Su5_D2-typ_SF"/>
</dbReference>
<evidence type="ECO:0000256" key="3">
    <source>
        <dbReference type="SAM" id="Coils"/>
    </source>
</evidence>
<dbReference type="InterPro" id="IPR046843">
    <property type="entry name" value="LonB_AAA-LID"/>
</dbReference>
<dbReference type="GO" id="GO:0004252">
    <property type="term" value="F:serine-type endopeptidase activity"/>
    <property type="evidence" value="ECO:0007669"/>
    <property type="project" value="UniProtKB-UniRule"/>
</dbReference>
<evidence type="ECO:0000259" key="4">
    <source>
        <dbReference type="PROSITE" id="PS51786"/>
    </source>
</evidence>
<evidence type="ECO:0000313" key="6">
    <source>
        <dbReference type="Proteomes" id="UP000007844"/>
    </source>
</evidence>
<dbReference type="InterPro" id="IPR008269">
    <property type="entry name" value="Lon_proteolytic"/>
</dbReference>
<keyword evidence="2" id="KW-0378">Hydrolase</keyword>
<feature type="active site" evidence="2">
    <location>
        <position position="668"/>
    </location>
</feature>
<dbReference type="Proteomes" id="UP000007844">
    <property type="component" value="Chromosome"/>
</dbReference>
<dbReference type="Pfam" id="PF20437">
    <property type="entry name" value="LonC_helical"/>
    <property type="match status" value="1"/>
</dbReference>
<evidence type="ECO:0000256" key="1">
    <source>
        <dbReference type="ARBA" id="ARBA00022670"/>
    </source>
</evidence>
<dbReference type="AlphaFoldDB" id="F3YUL6"/>
<feature type="domain" description="Lon proteolytic" evidence="4">
    <location>
        <begin position="578"/>
        <end position="773"/>
    </location>
</feature>
<dbReference type="PROSITE" id="PS51786">
    <property type="entry name" value="LON_PROTEOLYTIC"/>
    <property type="match status" value="1"/>
</dbReference>
<dbReference type="Gene3D" id="1.10.8.60">
    <property type="match status" value="1"/>
</dbReference>
<keyword evidence="6" id="KW-1185">Reference proteome</keyword>
<dbReference type="Pfam" id="PF20436">
    <property type="entry name" value="LonB_AAA-LID"/>
    <property type="match status" value="1"/>
</dbReference>
<comment type="catalytic activity">
    <reaction evidence="2">
        <text>Hydrolysis of proteins in presence of ATP.</text>
        <dbReference type="EC" id="3.4.21.53"/>
    </reaction>
</comment>
<name>F3YUL6_DESAF</name>
<evidence type="ECO:0000313" key="5">
    <source>
        <dbReference type="EMBL" id="EGJ48970.1"/>
    </source>
</evidence>
<dbReference type="Pfam" id="PF13654">
    <property type="entry name" value="AAA_32"/>
    <property type="match status" value="1"/>
</dbReference>
<dbReference type="InterPro" id="IPR014721">
    <property type="entry name" value="Ribsml_uS5_D2-typ_fold_subgr"/>
</dbReference>
<proteinExistence type="inferred from homology"/>
<dbReference type="EMBL" id="CP003221">
    <property type="protein sequence ID" value="EGJ48970.1"/>
    <property type="molecule type" value="Genomic_DNA"/>
</dbReference>
<dbReference type="InterPro" id="IPR027065">
    <property type="entry name" value="Lon_Prtase"/>
</dbReference>